<keyword evidence="10" id="KW-0732">Signal</keyword>
<comment type="caution">
    <text evidence="13">The sequence shown here is derived from an EMBL/GenBank/DDBJ whole genome shotgun (WGS) entry which is preliminary data.</text>
</comment>
<dbReference type="InterPro" id="IPR036942">
    <property type="entry name" value="Beta-barrel_TonB_sf"/>
</dbReference>
<dbReference type="InterPro" id="IPR008969">
    <property type="entry name" value="CarboxyPept-like_regulatory"/>
</dbReference>
<evidence type="ECO:0000256" key="4">
    <source>
        <dbReference type="ARBA" id="ARBA00022692"/>
    </source>
</evidence>
<evidence type="ECO:0000313" key="13">
    <source>
        <dbReference type="EMBL" id="PEN08730.1"/>
    </source>
</evidence>
<evidence type="ECO:0000256" key="7">
    <source>
        <dbReference type="ARBA" id="ARBA00023237"/>
    </source>
</evidence>
<dbReference type="InterPro" id="IPR000531">
    <property type="entry name" value="Beta-barrel_TonB"/>
</dbReference>
<dbReference type="InterPro" id="IPR039426">
    <property type="entry name" value="TonB-dep_rcpt-like"/>
</dbReference>
<dbReference type="SUPFAM" id="SSF49464">
    <property type="entry name" value="Carboxypeptidase regulatory domain-like"/>
    <property type="match status" value="1"/>
</dbReference>
<dbReference type="PROSITE" id="PS52016">
    <property type="entry name" value="TONB_DEPENDENT_REC_3"/>
    <property type="match status" value="1"/>
</dbReference>
<evidence type="ECO:0000259" key="12">
    <source>
        <dbReference type="Pfam" id="PF07715"/>
    </source>
</evidence>
<dbReference type="Gene3D" id="2.60.40.1120">
    <property type="entry name" value="Carboxypeptidase-like, regulatory domain"/>
    <property type="match status" value="1"/>
</dbReference>
<gene>
    <name evidence="13" type="ORF">CRI93_02945</name>
</gene>
<evidence type="ECO:0000256" key="6">
    <source>
        <dbReference type="ARBA" id="ARBA00023136"/>
    </source>
</evidence>
<dbReference type="Pfam" id="PF07715">
    <property type="entry name" value="Plug"/>
    <property type="match status" value="1"/>
</dbReference>
<organism evidence="13 14">
    <name type="scientific">Longimonas halophila</name>
    <dbReference type="NCBI Taxonomy" id="1469170"/>
    <lineage>
        <taxon>Bacteria</taxon>
        <taxon>Pseudomonadati</taxon>
        <taxon>Rhodothermota</taxon>
        <taxon>Rhodothermia</taxon>
        <taxon>Rhodothermales</taxon>
        <taxon>Salisaetaceae</taxon>
        <taxon>Longimonas</taxon>
    </lineage>
</organism>
<dbReference type="InterPro" id="IPR012910">
    <property type="entry name" value="Plug_dom"/>
</dbReference>
<proteinExistence type="inferred from homology"/>
<dbReference type="Pfam" id="PF00593">
    <property type="entry name" value="TonB_dep_Rec_b-barrel"/>
    <property type="match status" value="1"/>
</dbReference>
<accession>A0A2H3NP50</accession>
<reference evidence="13 14" key="1">
    <citation type="submission" date="2017-10" db="EMBL/GenBank/DDBJ databases">
        <title>Draft genome of Longimonas halophila.</title>
        <authorList>
            <person name="Goh K.M."/>
            <person name="Shamsir M.S."/>
            <person name="Lim S.W."/>
        </authorList>
    </citation>
    <scope>NUCLEOTIDE SEQUENCE [LARGE SCALE GENOMIC DNA]</scope>
    <source>
        <strain evidence="13 14">KCTC 42399</strain>
    </source>
</reference>
<feature type="domain" description="TonB-dependent receptor-like beta-barrel" evidence="11">
    <location>
        <begin position="437"/>
        <end position="964"/>
    </location>
</feature>
<evidence type="ECO:0000256" key="10">
    <source>
        <dbReference type="SAM" id="SignalP"/>
    </source>
</evidence>
<name>A0A2H3NP50_9BACT</name>
<dbReference type="EMBL" id="PDEP01000002">
    <property type="protein sequence ID" value="PEN08730.1"/>
    <property type="molecule type" value="Genomic_DNA"/>
</dbReference>
<dbReference type="OrthoDB" id="9768177at2"/>
<evidence type="ECO:0000259" key="11">
    <source>
        <dbReference type="Pfam" id="PF00593"/>
    </source>
</evidence>
<dbReference type="Proteomes" id="UP000221024">
    <property type="component" value="Unassembled WGS sequence"/>
</dbReference>
<evidence type="ECO:0000256" key="3">
    <source>
        <dbReference type="ARBA" id="ARBA00022452"/>
    </source>
</evidence>
<keyword evidence="7 8" id="KW-0998">Cell outer membrane</keyword>
<keyword evidence="2 8" id="KW-0813">Transport</keyword>
<evidence type="ECO:0000256" key="9">
    <source>
        <dbReference type="RuleBase" id="RU003357"/>
    </source>
</evidence>
<keyword evidence="3 8" id="KW-1134">Transmembrane beta strand</keyword>
<evidence type="ECO:0000256" key="1">
    <source>
        <dbReference type="ARBA" id="ARBA00004571"/>
    </source>
</evidence>
<dbReference type="InterPro" id="IPR037066">
    <property type="entry name" value="Plug_dom_sf"/>
</dbReference>
<dbReference type="AlphaFoldDB" id="A0A2H3NP50"/>
<keyword evidence="6 8" id="KW-0472">Membrane</keyword>
<evidence type="ECO:0000313" key="14">
    <source>
        <dbReference type="Proteomes" id="UP000221024"/>
    </source>
</evidence>
<dbReference type="GO" id="GO:0009279">
    <property type="term" value="C:cell outer membrane"/>
    <property type="evidence" value="ECO:0007669"/>
    <property type="project" value="UniProtKB-SubCell"/>
</dbReference>
<comment type="subcellular location">
    <subcellularLocation>
        <location evidence="1 8">Cell outer membrane</location>
        <topology evidence="1 8">Multi-pass membrane protein</topology>
    </subcellularLocation>
</comment>
<feature type="signal peptide" evidence="10">
    <location>
        <begin position="1"/>
        <end position="26"/>
    </location>
</feature>
<feature type="chain" id="PRO_5013971269" evidence="10">
    <location>
        <begin position="27"/>
        <end position="1018"/>
    </location>
</feature>
<dbReference type="Pfam" id="PF13715">
    <property type="entry name" value="CarbopepD_reg_2"/>
    <property type="match status" value="1"/>
</dbReference>
<comment type="similarity">
    <text evidence="8 9">Belongs to the TonB-dependent receptor family.</text>
</comment>
<dbReference type="Gene3D" id="2.40.170.20">
    <property type="entry name" value="TonB-dependent receptor, beta-barrel domain"/>
    <property type="match status" value="1"/>
</dbReference>
<dbReference type="SUPFAM" id="SSF56935">
    <property type="entry name" value="Porins"/>
    <property type="match status" value="1"/>
</dbReference>
<keyword evidence="14" id="KW-1185">Reference proteome</keyword>
<feature type="domain" description="TonB-dependent receptor plug" evidence="12">
    <location>
        <begin position="122"/>
        <end position="225"/>
    </location>
</feature>
<dbReference type="Gene3D" id="2.170.130.10">
    <property type="entry name" value="TonB-dependent receptor, plug domain"/>
    <property type="match status" value="1"/>
</dbReference>
<evidence type="ECO:0000256" key="8">
    <source>
        <dbReference type="PROSITE-ProRule" id="PRU01360"/>
    </source>
</evidence>
<dbReference type="RefSeq" id="WP_098061125.1">
    <property type="nucleotide sequence ID" value="NZ_PDEP01000002.1"/>
</dbReference>
<dbReference type="InterPro" id="IPR023997">
    <property type="entry name" value="TonB-dep_OMP_SusC/RagA_CS"/>
</dbReference>
<evidence type="ECO:0000256" key="5">
    <source>
        <dbReference type="ARBA" id="ARBA00023077"/>
    </source>
</evidence>
<keyword evidence="5 9" id="KW-0798">TonB box</keyword>
<dbReference type="NCBIfam" id="TIGR04057">
    <property type="entry name" value="SusC_RagA_signa"/>
    <property type="match status" value="1"/>
</dbReference>
<protein>
    <submittedName>
        <fullName evidence="13">SusC/RagA family TonB-linked outer membrane protein</fullName>
    </submittedName>
</protein>
<dbReference type="NCBIfam" id="TIGR04056">
    <property type="entry name" value="OMP_RagA_SusC"/>
    <property type="match status" value="1"/>
</dbReference>
<evidence type="ECO:0000256" key="2">
    <source>
        <dbReference type="ARBA" id="ARBA00022448"/>
    </source>
</evidence>
<sequence>MNTVRYNLVFAAVFAALFLFQPTASAQSEITVEGMVTDTAQETLPGANITVKGTVIGSVSDEEGRYSITAPSPRDTLVFSFVGFESKEVPIQGQTNIDVTLAPATLEGEEIVVVGYGTQQRSDITGSVASVDTDALKASSQSSIAGALEGQVAGVSVQTSGAPGESPAINIRGIGTFGGTDPLYVVDGVPIDNIIDLNLNDVESVQVMKDAAASAIYGSRAANGVVIIETAGGEAGDVQVSYNTSVGTERVHQRIEVLGREQYQEFNNTIRENAGLAPAPANNPNSPEFVNDINTNWQEAALDRGYSTEHNLRVSGGNETSTYSLSGGYSSREGHMEGPAPYYEQYTARINSEHEIGRLTVGENLALTRSTNRPQTSRWENSLFAEVIKAPPTIPVYDDNRLGGYGGSDTGQEEAIALNVVGANNLLERQQDVNRVLANAWGELQILENLEYRLNASYDTRGFNEKFFTPTYDLGFFYQETDGQLNQVRNELINTTLENTLTYDPTFGYHDLNIVAGYSEERARFDQNISRGVGYSRPFFKVIDAAESDQSEGFETSSALRSFFGRVQYNYDARYLLTATLRRDGSSRFGSQNRYGNFPSVSLGWRVSEETFFNVGWVNDLKLRGSWGELGRQAIGDFATASFINTNANYNFNNQLADGAIQVALSNPGLQWETQVSRTVGVDATLFDDRFDASVEYYRNKSEDILVGIPIPGSLGAAEAPEVNAASIRNSGFDVSLSYDDTVGGLQYQLSTNISTQNNEVVSLGNGEPIFGAASRTAVGSEVGEIYGYVTDGIFQNEEEVEEHATQEPGTAPGDIRFKDLDDDGDIDADDRTYLGSPTPDFTYGFRANLQYSNFDASIFVQGNYGNKIYNQTRQYVENVRDFNNSSVRIYENHWTPENQHNDVRFPRPVYNDPNENIRASDRWVEDGSYMRLKNVSFGYTLPRELIGRVGMEQARVYISGQNLLTLTGYSGLDPALGTSSGDVDNNNIANDGLFSRGYADAAWPHPRRFETGVQVTF</sequence>
<dbReference type="InterPro" id="IPR023996">
    <property type="entry name" value="TonB-dep_OMP_SusC/RagA"/>
</dbReference>
<keyword evidence="4 8" id="KW-0812">Transmembrane</keyword>